<evidence type="ECO:0000256" key="3">
    <source>
        <dbReference type="ARBA" id="ARBA00012664"/>
    </source>
</evidence>
<dbReference type="InterPro" id="IPR036467">
    <property type="entry name" value="LS/RS_sf"/>
</dbReference>
<dbReference type="UniPathway" id="UPA00275">
    <property type="reaction ID" value="UER00404"/>
</dbReference>
<accession>A0A380RUC6</accession>
<comment type="pathway">
    <text evidence="1 7">Cofactor biosynthesis; riboflavin biosynthesis; riboflavin from 2-hydroxy-3-oxobutyl phosphate and 5-amino-6-(D-ribitylamino)uracil: step 1/2.</text>
</comment>
<feature type="binding site" evidence="7">
    <location>
        <begin position="56"/>
        <end position="58"/>
    </location>
    <ligand>
        <name>5-amino-6-(D-ribitylamino)uracil</name>
        <dbReference type="ChEBI" id="CHEBI:15934"/>
    </ligand>
</feature>
<name>A0A380RUC6_FIBSU</name>
<evidence type="ECO:0000256" key="4">
    <source>
        <dbReference type="ARBA" id="ARBA00022619"/>
    </source>
</evidence>
<feature type="binding site" evidence="7">
    <location>
        <position position="127"/>
    </location>
    <ligand>
        <name>(2S)-2-hydroxy-3-oxobutyl phosphate</name>
        <dbReference type="ChEBI" id="CHEBI:58830"/>
    </ligand>
</feature>
<dbReference type="AlphaFoldDB" id="A0A380RUC6"/>
<comment type="catalytic activity">
    <reaction evidence="6 7">
        <text>(2S)-2-hydroxy-3-oxobutyl phosphate + 5-amino-6-(D-ribitylamino)uracil = 6,7-dimethyl-8-(1-D-ribityl)lumazine + phosphate + 2 H2O + H(+)</text>
        <dbReference type="Rhea" id="RHEA:26152"/>
        <dbReference type="ChEBI" id="CHEBI:15377"/>
        <dbReference type="ChEBI" id="CHEBI:15378"/>
        <dbReference type="ChEBI" id="CHEBI:15934"/>
        <dbReference type="ChEBI" id="CHEBI:43474"/>
        <dbReference type="ChEBI" id="CHEBI:58201"/>
        <dbReference type="ChEBI" id="CHEBI:58830"/>
        <dbReference type="EC" id="2.5.1.78"/>
    </reaction>
</comment>
<evidence type="ECO:0000256" key="2">
    <source>
        <dbReference type="ARBA" id="ARBA00007424"/>
    </source>
</evidence>
<dbReference type="Proteomes" id="UP000255423">
    <property type="component" value="Unassembled WGS sequence"/>
</dbReference>
<dbReference type="InterPro" id="IPR034964">
    <property type="entry name" value="LS"/>
</dbReference>
<evidence type="ECO:0000256" key="6">
    <source>
        <dbReference type="ARBA" id="ARBA00048785"/>
    </source>
</evidence>
<reference evidence="8 9" key="1">
    <citation type="submission" date="2017-08" db="EMBL/GenBank/DDBJ databases">
        <authorList>
            <person name="de Groot N.N."/>
        </authorList>
    </citation>
    <scope>NUCLEOTIDE SEQUENCE [LARGE SCALE GENOMIC DNA]</scope>
    <source>
        <strain evidence="8 9">HM2</strain>
    </source>
</reference>
<dbReference type="NCBIfam" id="TIGR00114">
    <property type="entry name" value="lumazine-synth"/>
    <property type="match status" value="1"/>
</dbReference>
<evidence type="ECO:0000313" key="8">
    <source>
        <dbReference type="EMBL" id="SUQ19150.1"/>
    </source>
</evidence>
<evidence type="ECO:0000256" key="7">
    <source>
        <dbReference type="HAMAP-Rule" id="MF_00178"/>
    </source>
</evidence>
<evidence type="ECO:0000256" key="5">
    <source>
        <dbReference type="ARBA" id="ARBA00022679"/>
    </source>
</evidence>
<dbReference type="GO" id="GO:0009349">
    <property type="term" value="C:riboflavin synthase complex"/>
    <property type="evidence" value="ECO:0007669"/>
    <property type="project" value="UniProtKB-UniRule"/>
</dbReference>
<dbReference type="PANTHER" id="PTHR21058">
    <property type="entry name" value="6,7-DIMETHYL-8-RIBITYLLUMAZINE SYNTHASE DMRL SYNTHASE LUMAZINE SYNTHASE"/>
    <property type="match status" value="1"/>
</dbReference>
<sequence length="155" mass="16327">MKEFKNSLNGSGLKVAIAVARFNEVVTDRLLEGAVRELETLGVDSDNIAVAHVPGAFELPGLCRRFVDSGKYDAVIALGAVIRGETGHYDVVVNNSTGGIASLAAEGKVPVILGILTTDTVDQAMNRAGLKAGNLGCNWARTAVEMVNLYKQIGK</sequence>
<dbReference type="Pfam" id="PF00885">
    <property type="entry name" value="DMRL_synthase"/>
    <property type="match status" value="1"/>
</dbReference>
<proteinExistence type="inferred from homology"/>
<organism evidence="8 9">
    <name type="scientific">Fibrobacter succinogenes</name>
    <name type="common">Bacteroides succinogenes</name>
    <dbReference type="NCBI Taxonomy" id="833"/>
    <lineage>
        <taxon>Bacteria</taxon>
        <taxon>Pseudomonadati</taxon>
        <taxon>Fibrobacterota</taxon>
        <taxon>Fibrobacteria</taxon>
        <taxon>Fibrobacterales</taxon>
        <taxon>Fibrobacteraceae</taxon>
        <taxon>Fibrobacter</taxon>
    </lineage>
</organism>
<dbReference type="GO" id="GO:0005829">
    <property type="term" value="C:cytosol"/>
    <property type="evidence" value="ECO:0007669"/>
    <property type="project" value="TreeGrafter"/>
</dbReference>
<protein>
    <recommendedName>
        <fullName evidence="3 7">6,7-dimethyl-8-ribityllumazine synthase</fullName>
        <shortName evidence="7">DMRL synthase</shortName>
        <shortName evidence="7">LS</shortName>
        <shortName evidence="7">Lumazine synthase</shortName>
        <ecNumber evidence="3 7">2.5.1.78</ecNumber>
    </recommendedName>
</protein>
<dbReference type="RefSeq" id="WP_088659547.1">
    <property type="nucleotide sequence ID" value="NZ_UHJL01000001.1"/>
</dbReference>
<keyword evidence="5 7" id="KW-0808">Transferase</keyword>
<dbReference type="Gene3D" id="3.40.50.960">
    <property type="entry name" value="Lumazine/riboflavin synthase"/>
    <property type="match status" value="1"/>
</dbReference>
<dbReference type="CDD" id="cd09209">
    <property type="entry name" value="Lumazine_synthase-I"/>
    <property type="match status" value="1"/>
</dbReference>
<comment type="similarity">
    <text evidence="2 7">Belongs to the DMRL synthase family.</text>
</comment>
<feature type="binding site" evidence="7">
    <location>
        <begin position="80"/>
        <end position="82"/>
    </location>
    <ligand>
        <name>5-amino-6-(D-ribitylamino)uracil</name>
        <dbReference type="ChEBI" id="CHEBI:15934"/>
    </ligand>
</feature>
<dbReference type="GO" id="GO:0009231">
    <property type="term" value="P:riboflavin biosynthetic process"/>
    <property type="evidence" value="ECO:0007669"/>
    <property type="project" value="UniProtKB-UniRule"/>
</dbReference>
<dbReference type="PANTHER" id="PTHR21058:SF0">
    <property type="entry name" value="6,7-DIMETHYL-8-RIBITYLLUMAZINE SYNTHASE"/>
    <property type="match status" value="1"/>
</dbReference>
<evidence type="ECO:0000313" key="9">
    <source>
        <dbReference type="Proteomes" id="UP000255423"/>
    </source>
</evidence>
<dbReference type="EC" id="2.5.1.78" evidence="3 7"/>
<feature type="binding site" evidence="7">
    <location>
        <position position="22"/>
    </location>
    <ligand>
        <name>5-amino-6-(D-ribitylamino)uracil</name>
        <dbReference type="ChEBI" id="CHEBI:15934"/>
    </ligand>
</feature>
<feature type="active site" description="Proton donor" evidence="7">
    <location>
        <position position="88"/>
    </location>
</feature>
<comment type="function">
    <text evidence="7">Catalyzes the formation of 6,7-dimethyl-8-ribityllumazine by condensation of 5-amino-6-(D-ribitylamino)uracil with 3,4-dihydroxy-2-butanone 4-phosphate. This is the penultimate step in the biosynthesis of riboflavin.</text>
</comment>
<dbReference type="InterPro" id="IPR002180">
    <property type="entry name" value="LS/RS"/>
</dbReference>
<feature type="binding site" evidence="7">
    <location>
        <position position="113"/>
    </location>
    <ligand>
        <name>5-amino-6-(D-ribitylamino)uracil</name>
        <dbReference type="ChEBI" id="CHEBI:15934"/>
    </ligand>
</feature>
<dbReference type="HAMAP" id="MF_00178">
    <property type="entry name" value="Lumazine_synth"/>
    <property type="match status" value="1"/>
</dbReference>
<dbReference type="GO" id="GO:0000906">
    <property type="term" value="F:6,7-dimethyl-8-ribityllumazine synthase activity"/>
    <property type="evidence" value="ECO:0007669"/>
    <property type="project" value="UniProtKB-UniRule"/>
</dbReference>
<keyword evidence="4 7" id="KW-0686">Riboflavin biosynthesis</keyword>
<gene>
    <name evidence="7" type="primary">ribH</name>
    <name evidence="8" type="ORF">SAMN05661053_0377</name>
</gene>
<evidence type="ECO:0000256" key="1">
    <source>
        <dbReference type="ARBA" id="ARBA00004917"/>
    </source>
</evidence>
<feature type="binding site" evidence="7">
    <location>
        <begin position="85"/>
        <end position="86"/>
    </location>
    <ligand>
        <name>(2S)-2-hydroxy-3-oxobutyl phosphate</name>
        <dbReference type="ChEBI" id="CHEBI:58830"/>
    </ligand>
</feature>
<dbReference type="EMBL" id="UHJL01000001">
    <property type="protein sequence ID" value="SUQ19150.1"/>
    <property type="molecule type" value="Genomic_DNA"/>
</dbReference>
<dbReference type="SUPFAM" id="SSF52121">
    <property type="entry name" value="Lumazine synthase"/>
    <property type="match status" value="1"/>
</dbReference>